<accession>A0A2X2JK45</accession>
<dbReference type="EMBL" id="UAUU01000011">
    <property type="protein sequence ID" value="SPZ92133.1"/>
    <property type="molecule type" value="Genomic_DNA"/>
</dbReference>
<dbReference type="RefSeq" id="WP_172462462.1">
    <property type="nucleotide sequence ID" value="NZ_CP069793.1"/>
</dbReference>
<evidence type="ECO:0000313" key="2">
    <source>
        <dbReference type="Proteomes" id="UP000251241"/>
    </source>
</evidence>
<sequence length="54" mass="6242">MNKSFESLNEKLRILKEGEDIGLTPEEAVIYGISYGDEFPFEEENNEEGEEDEQ</sequence>
<evidence type="ECO:0000313" key="1">
    <source>
        <dbReference type="EMBL" id="SPZ92133.1"/>
    </source>
</evidence>
<protein>
    <submittedName>
        <fullName evidence="1">Uncharacterized protein</fullName>
    </submittedName>
</protein>
<dbReference type="Proteomes" id="UP000251241">
    <property type="component" value="Unassembled WGS sequence"/>
</dbReference>
<gene>
    <name evidence="1" type="ORF">NCTC11343_04187</name>
</gene>
<dbReference type="GeneID" id="97182055"/>
<name>A0A2X2JK45_SPHMU</name>
<dbReference type="AlphaFoldDB" id="A0A2X2JK45"/>
<reference evidence="1 2" key="1">
    <citation type="submission" date="2018-06" db="EMBL/GenBank/DDBJ databases">
        <authorList>
            <consortium name="Pathogen Informatics"/>
            <person name="Doyle S."/>
        </authorList>
    </citation>
    <scope>NUCLEOTIDE SEQUENCE [LARGE SCALE GENOMIC DNA]</scope>
    <source>
        <strain evidence="1 2">NCTC11343</strain>
    </source>
</reference>
<organism evidence="1 2">
    <name type="scientific">Sphingobacterium multivorum</name>
    <dbReference type="NCBI Taxonomy" id="28454"/>
    <lineage>
        <taxon>Bacteria</taxon>
        <taxon>Pseudomonadati</taxon>
        <taxon>Bacteroidota</taxon>
        <taxon>Sphingobacteriia</taxon>
        <taxon>Sphingobacteriales</taxon>
        <taxon>Sphingobacteriaceae</taxon>
        <taxon>Sphingobacterium</taxon>
    </lineage>
</organism>
<proteinExistence type="predicted"/>